<evidence type="ECO:0000256" key="4">
    <source>
        <dbReference type="ARBA" id="ARBA00022840"/>
    </source>
</evidence>
<reference evidence="8 9" key="1">
    <citation type="submission" date="2021-03" db="EMBL/GenBank/DDBJ databases">
        <title>Antimicrobial resistance genes in bacteria isolated from Japanese honey, and their potential for conferring macrolide and lincosamide resistance in the American foulbrood pathogen Paenibacillus larvae.</title>
        <authorList>
            <person name="Okamoto M."/>
            <person name="Kumagai M."/>
            <person name="Kanamori H."/>
            <person name="Takamatsu D."/>
        </authorList>
    </citation>
    <scope>NUCLEOTIDE SEQUENCE [LARGE SCALE GENOMIC DNA]</scope>
    <source>
        <strain evidence="8 9">J1TS3</strain>
    </source>
</reference>
<evidence type="ECO:0000256" key="1">
    <source>
        <dbReference type="ARBA" id="ARBA00022741"/>
    </source>
</evidence>
<name>A0ABQ4K593_9BACI</name>
<keyword evidence="3 8" id="KW-0347">Helicase</keyword>
<evidence type="ECO:0000259" key="6">
    <source>
        <dbReference type="PROSITE" id="PS51193"/>
    </source>
</evidence>
<feature type="domain" description="Helicase ATP-binding" evidence="5">
    <location>
        <begin position="35"/>
        <end position="205"/>
    </location>
</feature>
<dbReference type="SMART" id="SM00490">
    <property type="entry name" value="HELICc"/>
    <property type="match status" value="1"/>
</dbReference>
<dbReference type="InterPro" id="IPR011545">
    <property type="entry name" value="DEAD/DEAH_box_helicase_dom"/>
</dbReference>
<organism evidence="8 9">
    <name type="scientific">Siminovitchia fordii</name>
    <dbReference type="NCBI Taxonomy" id="254759"/>
    <lineage>
        <taxon>Bacteria</taxon>
        <taxon>Bacillati</taxon>
        <taxon>Bacillota</taxon>
        <taxon>Bacilli</taxon>
        <taxon>Bacillales</taxon>
        <taxon>Bacillaceae</taxon>
        <taxon>Siminovitchia</taxon>
    </lineage>
</organism>
<dbReference type="InterPro" id="IPR001650">
    <property type="entry name" value="Helicase_C-like"/>
</dbReference>
<dbReference type="InterPro" id="IPR014013">
    <property type="entry name" value="Helic_SF1/SF2_ATP-bd_DinG/Rad3"/>
</dbReference>
<feature type="domain" description="Helicase C-terminal" evidence="7">
    <location>
        <begin position="228"/>
        <end position="378"/>
    </location>
</feature>
<dbReference type="PROSITE" id="PS51193">
    <property type="entry name" value="HELICASE_ATP_BIND_2"/>
    <property type="match status" value="1"/>
</dbReference>
<dbReference type="Pfam" id="PF00271">
    <property type="entry name" value="Helicase_C"/>
    <property type="match status" value="1"/>
</dbReference>
<dbReference type="Proteomes" id="UP000680279">
    <property type="component" value="Unassembled WGS sequence"/>
</dbReference>
<sequence>MTMAMDILGRLKPAFKDLWKKSGFNELTAVQEKAIPLIIEGRDMIVQSPTGTGKTLAYLLPALDRIDETKQMTQAIILAPSRELVMQIHQEVQNWSLGSQITSAALVGGANIKRQIDRLKKKPHILTGTPGRILELIRMKKLKMHEVKMVVLDEGDQLLKKENLDTVRTIVKSTLNDRQLLLFSATRLEDPDQVKAMIGRDPEKLTAEKSVSVPTSIEHYYMLCELREKTKLLGKLAKMDGMKGLVFIRSVGNMNVIADKLQFEGVKVELLHSDLGKQERESALKRLQSGEINILLATDIAARGIDVIGLNHVIQYDLAEDAAQYVHRAGRTGRMGAAGTVVSLVNPRDERELKKYAKELGVSIERKRLFKGQLADIQSR</sequence>
<dbReference type="CDD" id="cd18787">
    <property type="entry name" value="SF2_C_DEAD"/>
    <property type="match status" value="1"/>
</dbReference>
<dbReference type="PROSITE" id="PS51194">
    <property type="entry name" value="HELICASE_CTER"/>
    <property type="match status" value="1"/>
</dbReference>
<protein>
    <submittedName>
        <fullName evidence="8">DEAD-box ATP-dependent RNA helicase CshC</fullName>
    </submittedName>
</protein>
<keyword evidence="1" id="KW-0547">Nucleotide-binding</keyword>
<evidence type="ECO:0000313" key="9">
    <source>
        <dbReference type="Proteomes" id="UP000680279"/>
    </source>
</evidence>
<accession>A0ABQ4K593</accession>
<evidence type="ECO:0000256" key="3">
    <source>
        <dbReference type="ARBA" id="ARBA00022806"/>
    </source>
</evidence>
<dbReference type="PROSITE" id="PS51192">
    <property type="entry name" value="HELICASE_ATP_BIND_1"/>
    <property type="match status" value="1"/>
</dbReference>
<dbReference type="EMBL" id="BOQT01000006">
    <property type="protein sequence ID" value="GIN20801.1"/>
    <property type="molecule type" value="Genomic_DNA"/>
</dbReference>
<dbReference type="InterPro" id="IPR044742">
    <property type="entry name" value="DEAD/DEAH_RhlB"/>
</dbReference>
<evidence type="ECO:0000313" key="8">
    <source>
        <dbReference type="EMBL" id="GIN20801.1"/>
    </source>
</evidence>
<dbReference type="InterPro" id="IPR014001">
    <property type="entry name" value="Helicase_ATP-bd"/>
</dbReference>
<dbReference type="RefSeq" id="WP_018706189.1">
    <property type="nucleotide sequence ID" value="NZ_BOQT01000006.1"/>
</dbReference>
<proteinExistence type="predicted"/>
<dbReference type="Gene3D" id="3.40.50.300">
    <property type="entry name" value="P-loop containing nucleotide triphosphate hydrolases"/>
    <property type="match status" value="2"/>
</dbReference>
<evidence type="ECO:0000259" key="7">
    <source>
        <dbReference type="PROSITE" id="PS51194"/>
    </source>
</evidence>
<keyword evidence="9" id="KW-1185">Reference proteome</keyword>
<evidence type="ECO:0000256" key="2">
    <source>
        <dbReference type="ARBA" id="ARBA00022801"/>
    </source>
</evidence>
<dbReference type="SMART" id="SM00487">
    <property type="entry name" value="DEXDc"/>
    <property type="match status" value="1"/>
</dbReference>
<dbReference type="InterPro" id="IPR027417">
    <property type="entry name" value="P-loop_NTPase"/>
</dbReference>
<feature type="domain" description="Helicase ATP-binding" evidence="6">
    <location>
        <begin position="10"/>
        <end position="312"/>
    </location>
</feature>
<dbReference type="SUPFAM" id="SSF52540">
    <property type="entry name" value="P-loop containing nucleoside triphosphate hydrolases"/>
    <property type="match status" value="1"/>
</dbReference>
<dbReference type="CDD" id="cd00268">
    <property type="entry name" value="DEADc"/>
    <property type="match status" value="1"/>
</dbReference>
<dbReference type="InterPro" id="IPR050547">
    <property type="entry name" value="DEAD_box_RNA_helicases"/>
</dbReference>
<comment type="caution">
    <text evidence="8">The sequence shown here is derived from an EMBL/GenBank/DDBJ whole genome shotgun (WGS) entry which is preliminary data.</text>
</comment>
<dbReference type="PANTHER" id="PTHR47963:SF7">
    <property type="entry name" value="ATP-DEPENDENT RNA HELICASE YFML-RELATED"/>
    <property type="match status" value="1"/>
</dbReference>
<keyword evidence="2" id="KW-0378">Hydrolase</keyword>
<evidence type="ECO:0000259" key="5">
    <source>
        <dbReference type="PROSITE" id="PS51192"/>
    </source>
</evidence>
<keyword evidence="4" id="KW-0067">ATP-binding</keyword>
<dbReference type="Pfam" id="PF00270">
    <property type="entry name" value="DEAD"/>
    <property type="match status" value="1"/>
</dbReference>
<dbReference type="GO" id="GO:0004386">
    <property type="term" value="F:helicase activity"/>
    <property type="evidence" value="ECO:0007669"/>
    <property type="project" value="UniProtKB-KW"/>
</dbReference>
<dbReference type="PANTHER" id="PTHR47963">
    <property type="entry name" value="DEAD-BOX ATP-DEPENDENT RNA HELICASE 47, MITOCHONDRIAL"/>
    <property type="match status" value="1"/>
</dbReference>
<gene>
    <name evidence="8" type="primary">cshC</name>
    <name evidence="8" type="ORF">J1TS3_19350</name>
</gene>